<dbReference type="GO" id="GO:0016491">
    <property type="term" value="F:oxidoreductase activity"/>
    <property type="evidence" value="ECO:0007669"/>
    <property type="project" value="UniProtKB-KW"/>
</dbReference>
<keyword evidence="5" id="KW-1185">Reference proteome</keyword>
<keyword evidence="2" id="KW-0521">NADP</keyword>
<reference evidence="4" key="1">
    <citation type="submission" date="2023-07" db="EMBL/GenBank/DDBJ databases">
        <title>Black Yeasts Isolated from many extreme environments.</title>
        <authorList>
            <person name="Coleine C."/>
            <person name="Stajich J.E."/>
            <person name="Selbmann L."/>
        </authorList>
    </citation>
    <scope>NUCLEOTIDE SEQUENCE</scope>
    <source>
        <strain evidence="4">CCFEE 5485</strain>
    </source>
</reference>
<proteinExistence type="inferred from homology"/>
<organism evidence="4 5">
    <name type="scientific">Recurvomyces mirabilis</name>
    <dbReference type="NCBI Taxonomy" id="574656"/>
    <lineage>
        <taxon>Eukaryota</taxon>
        <taxon>Fungi</taxon>
        <taxon>Dikarya</taxon>
        <taxon>Ascomycota</taxon>
        <taxon>Pezizomycotina</taxon>
        <taxon>Dothideomycetes</taxon>
        <taxon>Dothideomycetidae</taxon>
        <taxon>Mycosphaerellales</taxon>
        <taxon>Teratosphaeriaceae</taxon>
        <taxon>Recurvomyces</taxon>
    </lineage>
</organism>
<dbReference type="Gene3D" id="3.40.50.720">
    <property type="entry name" value="NAD(P)-binding Rossmann-like Domain"/>
    <property type="match status" value="1"/>
</dbReference>
<evidence type="ECO:0000256" key="1">
    <source>
        <dbReference type="ARBA" id="ARBA00006484"/>
    </source>
</evidence>
<dbReference type="PANTHER" id="PTHR43618:SF8">
    <property type="entry name" value="7ALPHA-HYDROXYSTEROID DEHYDROGENASE"/>
    <property type="match status" value="1"/>
</dbReference>
<name>A0AAE0WKK3_9PEZI</name>
<sequence length="293" mass="30583">MAHSSATADLSVANLFTFKNHVVLITGGATGLGEMAAQAFVQNGAKVIIASRKQSELEKTAARLNKLGPGSCDYVAADLKDKAGCKDLCDQVKKKTDRLTVLLNNSGATWGASYDDFPESGWDKIYSLNVKAIFYTTAYLHDILAKGATADQPSRVINISSMAGIMTSDVTAGPEGGLAAPGTGTFSYGPSKAACIHLSKMQASKLMPHHVTVNAICPGVFPSRMTAFGMTEAMDTLVSGQPSGRVGKPEDFAGLVLFLSSSGAAHVTGNAIEIDGGSVLSGFKSKKKNESRL</sequence>
<dbReference type="AlphaFoldDB" id="A0AAE0WKK3"/>
<keyword evidence="3" id="KW-0560">Oxidoreductase</keyword>
<protein>
    <submittedName>
        <fullName evidence="4">Uncharacterized protein</fullName>
    </submittedName>
</protein>
<evidence type="ECO:0000313" key="4">
    <source>
        <dbReference type="EMBL" id="KAK3673429.1"/>
    </source>
</evidence>
<evidence type="ECO:0000256" key="3">
    <source>
        <dbReference type="ARBA" id="ARBA00023002"/>
    </source>
</evidence>
<dbReference type="PRINTS" id="PR00081">
    <property type="entry name" value="GDHRDH"/>
</dbReference>
<evidence type="ECO:0000313" key="5">
    <source>
        <dbReference type="Proteomes" id="UP001274830"/>
    </source>
</evidence>
<evidence type="ECO:0000256" key="2">
    <source>
        <dbReference type="ARBA" id="ARBA00022857"/>
    </source>
</evidence>
<dbReference type="InterPro" id="IPR052178">
    <property type="entry name" value="Sec_Metab_Biosynth_SDR"/>
</dbReference>
<accession>A0AAE0WKK3</accession>
<dbReference type="InterPro" id="IPR002347">
    <property type="entry name" value="SDR_fam"/>
</dbReference>
<dbReference type="EMBL" id="JAUTXT010000025">
    <property type="protein sequence ID" value="KAK3673429.1"/>
    <property type="molecule type" value="Genomic_DNA"/>
</dbReference>
<dbReference type="PANTHER" id="PTHR43618">
    <property type="entry name" value="7-ALPHA-HYDROXYSTEROID DEHYDROGENASE"/>
    <property type="match status" value="1"/>
</dbReference>
<dbReference type="SUPFAM" id="SSF51735">
    <property type="entry name" value="NAD(P)-binding Rossmann-fold domains"/>
    <property type="match status" value="1"/>
</dbReference>
<dbReference type="Pfam" id="PF13561">
    <property type="entry name" value="adh_short_C2"/>
    <property type="match status" value="1"/>
</dbReference>
<dbReference type="FunFam" id="3.40.50.720:FF:000084">
    <property type="entry name" value="Short-chain dehydrogenase reductase"/>
    <property type="match status" value="1"/>
</dbReference>
<comment type="similarity">
    <text evidence="1">Belongs to the short-chain dehydrogenases/reductases (SDR) family.</text>
</comment>
<gene>
    <name evidence="4" type="ORF">LTR78_006663</name>
</gene>
<dbReference type="Proteomes" id="UP001274830">
    <property type="component" value="Unassembled WGS sequence"/>
</dbReference>
<comment type="caution">
    <text evidence="4">The sequence shown here is derived from an EMBL/GenBank/DDBJ whole genome shotgun (WGS) entry which is preliminary data.</text>
</comment>
<dbReference type="InterPro" id="IPR036291">
    <property type="entry name" value="NAD(P)-bd_dom_sf"/>
</dbReference>